<feature type="region of interest" description="Disordered" evidence="1">
    <location>
        <begin position="242"/>
        <end position="337"/>
    </location>
</feature>
<feature type="compositionally biased region" description="Polar residues" evidence="1">
    <location>
        <begin position="283"/>
        <end position="297"/>
    </location>
</feature>
<feature type="compositionally biased region" description="Pro residues" evidence="1">
    <location>
        <begin position="399"/>
        <end position="408"/>
    </location>
</feature>
<feature type="compositionally biased region" description="Polar residues" evidence="1">
    <location>
        <begin position="316"/>
        <end position="337"/>
    </location>
</feature>
<organism evidence="2 3">
    <name type="scientific">Starmerella bacillaris</name>
    <name type="common">Yeast</name>
    <name type="synonym">Candida zemplinina</name>
    <dbReference type="NCBI Taxonomy" id="1247836"/>
    <lineage>
        <taxon>Eukaryota</taxon>
        <taxon>Fungi</taxon>
        <taxon>Dikarya</taxon>
        <taxon>Ascomycota</taxon>
        <taxon>Saccharomycotina</taxon>
        <taxon>Dipodascomycetes</taxon>
        <taxon>Dipodascales</taxon>
        <taxon>Trichomonascaceae</taxon>
        <taxon>Starmerella</taxon>
    </lineage>
</organism>
<accession>A0AAV5RIB3</accession>
<name>A0AAV5RIB3_STABA</name>
<feature type="region of interest" description="Disordered" evidence="1">
    <location>
        <begin position="396"/>
        <end position="425"/>
    </location>
</feature>
<evidence type="ECO:0000256" key="1">
    <source>
        <dbReference type="SAM" id="MobiDB-lite"/>
    </source>
</evidence>
<evidence type="ECO:0000313" key="2">
    <source>
        <dbReference type="EMBL" id="GMM50942.1"/>
    </source>
</evidence>
<dbReference type="AlphaFoldDB" id="A0AAV5RIB3"/>
<feature type="compositionally biased region" description="Polar residues" evidence="1">
    <location>
        <begin position="202"/>
        <end position="221"/>
    </location>
</feature>
<protein>
    <recommendedName>
        <fullName evidence="4">C2H2-type domain-containing protein</fullName>
    </recommendedName>
</protein>
<feature type="compositionally biased region" description="Polar residues" evidence="1">
    <location>
        <begin position="181"/>
        <end position="195"/>
    </location>
</feature>
<proteinExistence type="predicted"/>
<feature type="compositionally biased region" description="Basic residues" evidence="1">
    <location>
        <begin position="451"/>
        <end position="461"/>
    </location>
</feature>
<comment type="caution">
    <text evidence="2">The sequence shown here is derived from an EMBL/GenBank/DDBJ whole genome shotgun (WGS) entry which is preliminary data.</text>
</comment>
<evidence type="ECO:0008006" key="4">
    <source>
        <dbReference type="Google" id="ProtNLM"/>
    </source>
</evidence>
<dbReference type="EMBL" id="BTGC01000003">
    <property type="protein sequence ID" value="GMM50942.1"/>
    <property type="molecule type" value="Genomic_DNA"/>
</dbReference>
<feature type="compositionally biased region" description="Low complexity" evidence="1">
    <location>
        <begin position="409"/>
        <end position="422"/>
    </location>
</feature>
<keyword evidence="3" id="KW-1185">Reference proteome</keyword>
<dbReference type="Proteomes" id="UP001362899">
    <property type="component" value="Unassembled WGS sequence"/>
</dbReference>
<feature type="region of interest" description="Disordered" evidence="1">
    <location>
        <begin position="448"/>
        <end position="486"/>
    </location>
</feature>
<feature type="region of interest" description="Disordered" evidence="1">
    <location>
        <begin position="181"/>
        <end position="221"/>
    </location>
</feature>
<sequence>MPAQPSYFDSIGLLAICDAIDSPDGIPFYPKEPPKSLPKAHRSTTVIPVFTYTTTSSKTQPPQHTYLSHIPVTGVLSPVGSIPYEEEQRVAVNQLASAGQLPAQQPQHTIGGVRPSIPVAHNLHGKSSSRNSVEAQQHTAIMDTDISSNEQFRASMVNQLNQLNQGPGRMSPLPNISNSTLNNHAGNTSIPSALPTNHPPSGISTPGSVNTRLSNSNLMNGASSLPNLNSVAGLNKYPGNLGHSASNNHGGMSPMSSISPMNMSPAPGHAARQGPTSVPVPGTTVNTLINRPPTNAGQAVGMAAGHSSVPADAGPNSMSSSHNHVGSTGHATQSHNLNGLDPLSFGIDLNVHPSQIGINAPSAISHYESTGENVTTRQYSTDITPDMSMDQTTIMSPSMSPPLRPSPTLPTSLSSMASRSSSPHTREALLADFRVESCQICGREFKGAKASTHKQQHIRRLHPTEYTPKRGGKKPTRVTGFDDMSM</sequence>
<evidence type="ECO:0000313" key="3">
    <source>
        <dbReference type="Proteomes" id="UP001362899"/>
    </source>
</evidence>
<reference evidence="2 3" key="1">
    <citation type="journal article" date="2023" name="Elife">
        <title>Identification of key yeast species and microbe-microbe interactions impacting larval growth of Drosophila in the wild.</title>
        <authorList>
            <person name="Mure A."/>
            <person name="Sugiura Y."/>
            <person name="Maeda R."/>
            <person name="Honda K."/>
            <person name="Sakurai N."/>
            <person name="Takahashi Y."/>
            <person name="Watada M."/>
            <person name="Katoh T."/>
            <person name="Gotoh A."/>
            <person name="Gotoh Y."/>
            <person name="Taniguchi I."/>
            <person name="Nakamura K."/>
            <person name="Hayashi T."/>
            <person name="Katayama T."/>
            <person name="Uemura T."/>
            <person name="Hattori Y."/>
        </authorList>
    </citation>
    <scope>NUCLEOTIDE SEQUENCE [LARGE SCALE GENOMIC DNA]</scope>
    <source>
        <strain evidence="2 3">SB-73</strain>
    </source>
</reference>
<gene>
    <name evidence="2" type="ORF">DASB73_019000</name>
</gene>
<feature type="compositionally biased region" description="Low complexity" evidence="1">
    <location>
        <begin position="252"/>
        <end position="267"/>
    </location>
</feature>